<evidence type="ECO:0000313" key="2">
    <source>
        <dbReference type="Proteomes" id="UP000245697"/>
    </source>
</evidence>
<accession>A0A316FRB2</accession>
<dbReference type="RefSeq" id="WP_109598772.1">
    <property type="nucleotide sequence ID" value="NZ_BONA01000056.1"/>
</dbReference>
<sequence length="365" mass="39372">MIDVDRERVMAYRIAVQGLADRSGDRPADLPVLDLGVQEYTPDSTRVALAARSGAEPEDDRLITVWAARGAPHLHRRADLPALVEQLWPVGDDDAAARIRSGQIPEAAPLGVRAFTVTAEAFREVVTGPIPRGEASTEISRRVPAELTYDCKSCAARHIAGNVWQHAGLAGGVEVVSRGKDAMLGPIPDAPAIPAANRGVDRMIETYLRFLGPAGPGEVAKYLGSSTTPIKAVWPSTGLTEVRVAGRRAWLPASGVALLESAPDPRGVRWLPPMDPLLQARDRDLLVPGRERQKEVWRILGNPGALLVDGEVAGVWRARMAGRKRVDLTVTTFGRLTAEQVTRVEEEAAQVARARGVAEARVIHE</sequence>
<dbReference type="PANTHER" id="PTHR38479:SF2">
    <property type="entry name" value="WINGED HELIX DNA-BINDING DOMAIN-CONTAINING PROTEIN"/>
    <property type="match status" value="1"/>
</dbReference>
<organism evidence="1 2">
    <name type="scientific">Actinoplanes xinjiangensis</name>
    <dbReference type="NCBI Taxonomy" id="512350"/>
    <lineage>
        <taxon>Bacteria</taxon>
        <taxon>Bacillati</taxon>
        <taxon>Actinomycetota</taxon>
        <taxon>Actinomycetes</taxon>
        <taxon>Micromonosporales</taxon>
        <taxon>Micromonosporaceae</taxon>
        <taxon>Actinoplanes</taxon>
    </lineage>
</organism>
<reference evidence="1 2" key="1">
    <citation type="submission" date="2018-05" db="EMBL/GenBank/DDBJ databases">
        <title>Genomic Encyclopedia of Archaeal and Bacterial Type Strains, Phase II (KMG-II): from individual species to whole genera.</title>
        <authorList>
            <person name="Goeker M."/>
        </authorList>
    </citation>
    <scope>NUCLEOTIDE SEQUENCE [LARGE SCALE GENOMIC DNA]</scope>
    <source>
        <strain evidence="1 2">DSM 45184</strain>
    </source>
</reference>
<dbReference type="OrthoDB" id="9148135at2"/>
<dbReference type="AlphaFoldDB" id="A0A316FRB2"/>
<comment type="caution">
    <text evidence="1">The sequence shown here is derived from an EMBL/GenBank/DDBJ whole genome shotgun (WGS) entry which is preliminary data.</text>
</comment>
<proteinExistence type="predicted"/>
<evidence type="ECO:0000313" key="1">
    <source>
        <dbReference type="EMBL" id="PWK41946.1"/>
    </source>
</evidence>
<keyword evidence="2" id="KW-1185">Reference proteome</keyword>
<dbReference type="Proteomes" id="UP000245697">
    <property type="component" value="Unassembled WGS sequence"/>
</dbReference>
<dbReference type="Pfam" id="PF06224">
    <property type="entry name" value="AlkZ-like"/>
    <property type="match status" value="1"/>
</dbReference>
<gene>
    <name evidence="1" type="ORF">BC793_11530</name>
</gene>
<keyword evidence="1" id="KW-0238">DNA-binding</keyword>
<dbReference type="GO" id="GO:0003677">
    <property type="term" value="F:DNA binding"/>
    <property type="evidence" value="ECO:0007669"/>
    <property type="project" value="UniProtKB-KW"/>
</dbReference>
<protein>
    <submittedName>
        <fullName evidence="1">Winged helix DNA-binding protein</fullName>
    </submittedName>
</protein>
<name>A0A316FRB2_9ACTN</name>
<dbReference type="PANTHER" id="PTHR38479">
    <property type="entry name" value="LMO0824 PROTEIN"/>
    <property type="match status" value="1"/>
</dbReference>
<dbReference type="InterPro" id="IPR009351">
    <property type="entry name" value="AlkZ-like"/>
</dbReference>
<dbReference type="EMBL" id="QGGR01000015">
    <property type="protein sequence ID" value="PWK41946.1"/>
    <property type="molecule type" value="Genomic_DNA"/>
</dbReference>